<dbReference type="Gene3D" id="1.20.5.340">
    <property type="match status" value="1"/>
</dbReference>
<evidence type="ECO:0000313" key="3">
    <source>
        <dbReference type="EMBL" id="CAK60297.1"/>
    </source>
</evidence>
<dbReference type="SUPFAM" id="SSF57997">
    <property type="entry name" value="Tropomyosin"/>
    <property type="match status" value="1"/>
</dbReference>
<name>A0BP30_PARTE</name>
<keyword evidence="2" id="KW-1133">Transmembrane helix</keyword>
<keyword evidence="2" id="KW-0472">Membrane</keyword>
<gene>
    <name evidence="3" type="ORF">GSPATT00005046001</name>
</gene>
<reference evidence="3 4" key="1">
    <citation type="journal article" date="2006" name="Nature">
        <title>Global trends of whole-genome duplications revealed by the ciliate Paramecium tetraurelia.</title>
        <authorList>
            <consortium name="Genoscope"/>
            <person name="Aury J.-M."/>
            <person name="Jaillon O."/>
            <person name="Duret L."/>
            <person name="Noel B."/>
            <person name="Jubin C."/>
            <person name="Porcel B.M."/>
            <person name="Segurens B."/>
            <person name="Daubin V."/>
            <person name="Anthouard V."/>
            <person name="Aiach N."/>
            <person name="Arnaiz O."/>
            <person name="Billaut A."/>
            <person name="Beisson J."/>
            <person name="Blanc I."/>
            <person name="Bouhouche K."/>
            <person name="Camara F."/>
            <person name="Duharcourt S."/>
            <person name="Guigo R."/>
            <person name="Gogendeau D."/>
            <person name="Katinka M."/>
            <person name="Keller A.-M."/>
            <person name="Kissmehl R."/>
            <person name="Klotz C."/>
            <person name="Koll F."/>
            <person name="Le Moue A."/>
            <person name="Lepere C."/>
            <person name="Malinsky S."/>
            <person name="Nowacki M."/>
            <person name="Nowak J.K."/>
            <person name="Plattner H."/>
            <person name="Poulain J."/>
            <person name="Ruiz F."/>
            <person name="Serrano V."/>
            <person name="Zagulski M."/>
            <person name="Dessen P."/>
            <person name="Betermier M."/>
            <person name="Weissenbach J."/>
            <person name="Scarpelli C."/>
            <person name="Schachter V."/>
            <person name="Sperling L."/>
            <person name="Meyer E."/>
            <person name="Cohen J."/>
            <person name="Wincker P."/>
        </authorList>
    </citation>
    <scope>NUCLEOTIDE SEQUENCE [LARGE SCALE GENOMIC DNA]</scope>
    <source>
        <strain evidence="3 4">Stock d4-2</strain>
    </source>
</reference>
<feature type="transmembrane region" description="Helical" evidence="2">
    <location>
        <begin position="12"/>
        <end position="39"/>
    </location>
</feature>
<feature type="coiled-coil region" evidence="1">
    <location>
        <begin position="53"/>
        <end position="129"/>
    </location>
</feature>
<keyword evidence="4" id="KW-1185">Reference proteome</keyword>
<dbReference type="KEGG" id="ptm:GSPATT00005046001"/>
<organism evidence="3 4">
    <name type="scientific">Paramecium tetraurelia</name>
    <dbReference type="NCBI Taxonomy" id="5888"/>
    <lineage>
        <taxon>Eukaryota</taxon>
        <taxon>Sar</taxon>
        <taxon>Alveolata</taxon>
        <taxon>Ciliophora</taxon>
        <taxon>Intramacronucleata</taxon>
        <taxon>Oligohymenophorea</taxon>
        <taxon>Peniculida</taxon>
        <taxon>Parameciidae</taxon>
        <taxon>Paramecium</taxon>
    </lineage>
</organism>
<protein>
    <recommendedName>
        <fullName evidence="5">BZIP domain-containing protein</fullName>
    </recommendedName>
</protein>
<evidence type="ECO:0000313" key="4">
    <source>
        <dbReference type="Proteomes" id="UP000000600"/>
    </source>
</evidence>
<dbReference type="EMBL" id="CT868008">
    <property type="protein sequence ID" value="CAK60297.1"/>
    <property type="molecule type" value="Genomic_DNA"/>
</dbReference>
<evidence type="ECO:0008006" key="5">
    <source>
        <dbReference type="Google" id="ProtNLM"/>
    </source>
</evidence>
<accession>A0BP30</accession>
<dbReference type="InParanoid" id="A0BP30"/>
<dbReference type="Proteomes" id="UP000000600">
    <property type="component" value="Unassembled WGS sequence"/>
</dbReference>
<dbReference type="RefSeq" id="XP_001427695.1">
    <property type="nucleotide sequence ID" value="XM_001427658.1"/>
</dbReference>
<proteinExistence type="predicted"/>
<dbReference type="HOGENOM" id="CLU_1744042_0_0_1"/>
<evidence type="ECO:0000256" key="1">
    <source>
        <dbReference type="SAM" id="Coils"/>
    </source>
</evidence>
<keyword evidence="2" id="KW-0812">Transmembrane</keyword>
<sequence length="150" mass="18066">MQDDRVRYMYDFYFIKGILCILNIERIFLKTWMLCVLLWQLSWTDWYKKTICLKRKSKEISNLRVDRLNYEKQIGDLMNRLQQLMAENDMLKRDNDKLKAQLNSTNQRAQQLEGQVKDFQQEIQLVSNKLEDITGGDGGKSNSMIFYFRF</sequence>
<keyword evidence="1" id="KW-0175">Coiled coil</keyword>
<dbReference type="GeneID" id="5013481"/>
<dbReference type="AlphaFoldDB" id="A0BP30"/>
<evidence type="ECO:0000256" key="2">
    <source>
        <dbReference type="SAM" id="Phobius"/>
    </source>
</evidence>